<keyword evidence="1" id="KW-0812">Transmembrane</keyword>
<feature type="transmembrane region" description="Helical" evidence="1">
    <location>
        <begin position="258"/>
        <end position="279"/>
    </location>
</feature>
<comment type="caution">
    <text evidence="2">The sequence shown here is derived from an EMBL/GenBank/DDBJ whole genome shotgun (WGS) entry which is preliminary data.</text>
</comment>
<evidence type="ECO:0000313" key="3">
    <source>
        <dbReference type="Proteomes" id="UP001168552"/>
    </source>
</evidence>
<proteinExistence type="predicted"/>
<organism evidence="2 3">
    <name type="scientific">Shiella aurantiaca</name>
    <dbReference type="NCBI Taxonomy" id="3058365"/>
    <lineage>
        <taxon>Bacteria</taxon>
        <taxon>Pseudomonadati</taxon>
        <taxon>Bacteroidota</taxon>
        <taxon>Cytophagia</taxon>
        <taxon>Cytophagales</taxon>
        <taxon>Shiellaceae</taxon>
        <taxon>Shiella</taxon>
    </lineage>
</organism>
<keyword evidence="1" id="KW-0472">Membrane</keyword>
<reference evidence="2" key="1">
    <citation type="submission" date="2023-06" db="EMBL/GenBank/DDBJ databases">
        <title>Cytophagales bacterium Strain LB-30, isolated from soil.</title>
        <authorList>
            <person name="Liu B."/>
        </authorList>
    </citation>
    <scope>NUCLEOTIDE SEQUENCE</scope>
    <source>
        <strain evidence="2">LB-30</strain>
    </source>
</reference>
<feature type="transmembrane region" description="Helical" evidence="1">
    <location>
        <begin position="35"/>
        <end position="57"/>
    </location>
</feature>
<dbReference type="RefSeq" id="WP_320003275.1">
    <property type="nucleotide sequence ID" value="NZ_JAUHJS010000002.1"/>
</dbReference>
<name>A0ABT8F365_9BACT</name>
<protein>
    <recommendedName>
        <fullName evidence="4">Glycosyltransferase RgtA/B/C/D-like domain-containing protein</fullName>
    </recommendedName>
</protein>
<feature type="transmembrane region" description="Helical" evidence="1">
    <location>
        <begin position="230"/>
        <end position="246"/>
    </location>
</feature>
<keyword evidence="3" id="KW-1185">Reference proteome</keyword>
<evidence type="ECO:0008006" key="4">
    <source>
        <dbReference type="Google" id="ProtNLM"/>
    </source>
</evidence>
<feature type="transmembrane region" description="Helical" evidence="1">
    <location>
        <begin position="187"/>
        <end position="204"/>
    </location>
</feature>
<feature type="transmembrane region" description="Helical" evidence="1">
    <location>
        <begin position="413"/>
        <end position="432"/>
    </location>
</feature>
<feature type="transmembrane region" description="Helical" evidence="1">
    <location>
        <begin position="349"/>
        <end position="374"/>
    </location>
</feature>
<evidence type="ECO:0000256" key="1">
    <source>
        <dbReference type="SAM" id="Phobius"/>
    </source>
</evidence>
<feature type="transmembrane region" description="Helical" evidence="1">
    <location>
        <begin position="6"/>
        <end position="23"/>
    </location>
</feature>
<sequence length="445" mass="50835">MTSQDLIVTPLLLLLVYFGAWFLRPYLSDELTKRYFLPALTVKIIGALAVGLIYQFYYGGGDTFNFYYYGTKHVYAAFQDSLITGFKMLIAHGEYEPDTYRYASRIFWFRDPSSYFVIKVASLFAFFTFNTYSAIAVCFAVFSFTGLWAFYKAFYYFFPALHKQLAFAILFVPSVFFWGSGLLKDTLTLGALGWMVWGVMNLFFAKRKYLISILLVAISAYIIGKVKVYILLSILPALLVWVIWDKRNAIANATLRRLVGPVLLVVGFVFGYVIMQVVVDEKSKYALDNIARTAQITAYDIRYWTGKDAGSGYTLGDLDGTWQSMLTLAPAAINVSLYRPYLWEVRNPIMLLAALESLGMLLFTLWVWYTVGLATMGRIIMAKSEVLFCFSFSLIFAFAVGVSTYNFGSLVRYKIPLIPFYLIALFLIQFYANRPRKSPVRETME</sequence>
<feature type="transmembrane region" description="Helical" evidence="1">
    <location>
        <begin position="165"/>
        <end position="181"/>
    </location>
</feature>
<dbReference type="EMBL" id="JAUHJS010000002">
    <property type="protein sequence ID" value="MDN4164748.1"/>
    <property type="molecule type" value="Genomic_DNA"/>
</dbReference>
<feature type="transmembrane region" description="Helical" evidence="1">
    <location>
        <begin position="386"/>
        <end position="407"/>
    </location>
</feature>
<accession>A0ABT8F365</accession>
<keyword evidence="1" id="KW-1133">Transmembrane helix</keyword>
<evidence type="ECO:0000313" key="2">
    <source>
        <dbReference type="EMBL" id="MDN4164748.1"/>
    </source>
</evidence>
<dbReference type="Proteomes" id="UP001168552">
    <property type="component" value="Unassembled WGS sequence"/>
</dbReference>
<gene>
    <name evidence="2" type="ORF">QWY31_04500</name>
</gene>
<feature type="transmembrane region" description="Helical" evidence="1">
    <location>
        <begin position="209"/>
        <end position="224"/>
    </location>
</feature>